<dbReference type="InterPro" id="IPR015421">
    <property type="entry name" value="PyrdxlP-dep_Trfase_major"/>
</dbReference>
<evidence type="ECO:0000313" key="8">
    <source>
        <dbReference type="EMBL" id="KAL1604778.1"/>
    </source>
</evidence>
<comment type="caution">
    <text evidence="8">The sequence shown here is derived from an EMBL/GenBank/DDBJ whole genome shotgun (WGS) entry which is preliminary data.</text>
</comment>
<feature type="region of interest" description="Disordered" evidence="6">
    <location>
        <begin position="419"/>
        <end position="445"/>
    </location>
</feature>
<comment type="cofactor">
    <cofactor evidence="1">
        <name>pyridoxal 5'-phosphate</name>
        <dbReference type="ChEBI" id="CHEBI:597326"/>
    </cofactor>
</comment>
<name>A0ABR3RJZ9_9PLEO</name>
<evidence type="ECO:0000256" key="3">
    <source>
        <dbReference type="ARBA" id="ARBA00022576"/>
    </source>
</evidence>
<evidence type="ECO:0000256" key="4">
    <source>
        <dbReference type="ARBA" id="ARBA00022679"/>
    </source>
</evidence>
<dbReference type="InterPro" id="IPR015424">
    <property type="entry name" value="PyrdxlP-dep_Trfase"/>
</dbReference>
<evidence type="ECO:0000256" key="1">
    <source>
        <dbReference type="ARBA" id="ARBA00001933"/>
    </source>
</evidence>
<dbReference type="SUPFAM" id="SSF53383">
    <property type="entry name" value="PLP-dependent transferases"/>
    <property type="match status" value="1"/>
</dbReference>
<dbReference type="InterPro" id="IPR015422">
    <property type="entry name" value="PyrdxlP-dep_Trfase_small"/>
</dbReference>
<gene>
    <name evidence="8" type="ORF">SLS60_004318</name>
</gene>
<dbReference type="Pfam" id="PF00155">
    <property type="entry name" value="Aminotran_1_2"/>
    <property type="match status" value="1"/>
</dbReference>
<keyword evidence="4" id="KW-0808">Transferase</keyword>
<evidence type="ECO:0000259" key="7">
    <source>
        <dbReference type="Pfam" id="PF00155"/>
    </source>
</evidence>
<dbReference type="PRINTS" id="PR00753">
    <property type="entry name" value="ACCSYNTHASE"/>
</dbReference>
<dbReference type="CDD" id="cd00609">
    <property type="entry name" value="AAT_like"/>
    <property type="match status" value="1"/>
</dbReference>
<dbReference type="InterPro" id="IPR050478">
    <property type="entry name" value="Ethylene_sulfur-biosynth"/>
</dbReference>
<keyword evidence="3" id="KW-0032">Aminotransferase</keyword>
<reference evidence="8 9" key="1">
    <citation type="submission" date="2024-02" db="EMBL/GenBank/DDBJ databases">
        <title>De novo assembly and annotation of 12 fungi associated with fruit tree decline syndrome in Ontario, Canada.</title>
        <authorList>
            <person name="Sulman M."/>
            <person name="Ellouze W."/>
            <person name="Ilyukhin E."/>
        </authorList>
    </citation>
    <scope>NUCLEOTIDE SEQUENCE [LARGE SCALE GENOMIC DNA]</scope>
    <source>
        <strain evidence="8 9">M42-189</strain>
    </source>
</reference>
<dbReference type="InterPro" id="IPR004839">
    <property type="entry name" value="Aminotransferase_I/II_large"/>
</dbReference>
<accession>A0ABR3RJZ9</accession>
<evidence type="ECO:0000313" key="9">
    <source>
        <dbReference type="Proteomes" id="UP001521785"/>
    </source>
</evidence>
<dbReference type="EMBL" id="JAKJXO020000005">
    <property type="protein sequence ID" value="KAL1604778.1"/>
    <property type="molecule type" value="Genomic_DNA"/>
</dbReference>
<proteinExistence type="inferred from homology"/>
<organism evidence="8 9">
    <name type="scientific">Paraconiothyrium brasiliense</name>
    <dbReference type="NCBI Taxonomy" id="300254"/>
    <lineage>
        <taxon>Eukaryota</taxon>
        <taxon>Fungi</taxon>
        <taxon>Dikarya</taxon>
        <taxon>Ascomycota</taxon>
        <taxon>Pezizomycotina</taxon>
        <taxon>Dothideomycetes</taxon>
        <taxon>Pleosporomycetidae</taxon>
        <taxon>Pleosporales</taxon>
        <taxon>Massarineae</taxon>
        <taxon>Didymosphaeriaceae</taxon>
        <taxon>Paraconiothyrium</taxon>
    </lineage>
</organism>
<keyword evidence="9" id="KW-1185">Reference proteome</keyword>
<keyword evidence="5" id="KW-0663">Pyridoxal phosphate</keyword>
<evidence type="ECO:0000256" key="2">
    <source>
        <dbReference type="ARBA" id="ARBA00007441"/>
    </source>
</evidence>
<dbReference type="Gene3D" id="3.90.1150.10">
    <property type="entry name" value="Aspartate Aminotransferase, domain 1"/>
    <property type="match status" value="1"/>
</dbReference>
<sequence length="445" mass="49244">MAVTTETKTNLSQRGWSTVESIMPKIRGTVAERTKKQNTNIDLSTAENWLIRPALITICKDAINDNLTSRDFSYPRGFSGDPDLLEAYSNFFNTYFKPHKPVEPSHLATAPGAMACVDTLLYNICDPGDGILTPGPYWNGFDFGFKVRSSVTPVLVPISNFEENFTDALIPALEQAYESSDIPIKALILTNPHNPLAVCYSKKTLTECLKFCDKHKLHFVSDEIYALSVFPNPKIKKALPFTSILSVDLEDIAVDASRVHMVWSMSKDFGQSGIRMGVTVTQANPEMAVGLALAANTQISSLSTIVVKSLLTSPKLPGLITQNAKKLAAAYSTMTSFLDSYAIPYVPANAGLYVFAKIAPDAQTWEDEANMADKLKSAGVVVSSGKAYHVPESQKGWARVLFALEEEQLAEAIRRMQTVYEGRKRRDSPTEDEEPSKRRRTTRRR</sequence>
<evidence type="ECO:0000256" key="5">
    <source>
        <dbReference type="ARBA" id="ARBA00022898"/>
    </source>
</evidence>
<dbReference type="Proteomes" id="UP001521785">
    <property type="component" value="Unassembled WGS sequence"/>
</dbReference>
<evidence type="ECO:0000256" key="6">
    <source>
        <dbReference type="SAM" id="MobiDB-lite"/>
    </source>
</evidence>
<comment type="similarity">
    <text evidence="2">Belongs to the class-I pyridoxal-phosphate-dependent aminotransferase family.</text>
</comment>
<feature type="domain" description="Aminotransferase class I/classII large" evidence="7">
    <location>
        <begin position="61"/>
        <end position="415"/>
    </location>
</feature>
<dbReference type="PANTHER" id="PTHR43795">
    <property type="entry name" value="BIFUNCTIONAL ASPARTATE AMINOTRANSFERASE AND GLUTAMATE/ASPARTATE-PREPHENATE AMINOTRANSFERASE-RELATED"/>
    <property type="match status" value="1"/>
</dbReference>
<dbReference type="Gene3D" id="3.40.640.10">
    <property type="entry name" value="Type I PLP-dependent aspartate aminotransferase-like (Major domain)"/>
    <property type="match status" value="1"/>
</dbReference>
<dbReference type="PANTHER" id="PTHR43795:SF32">
    <property type="entry name" value="AMINOTRANSFERASE GLII-RELATED"/>
    <property type="match status" value="1"/>
</dbReference>
<protein>
    <submittedName>
        <fullName evidence="8">Secondary metabolism biosynthetic enzyme</fullName>
    </submittedName>
</protein>